<dbReference type="SUPFAM" id="SSF52540">
    <property type="entry name" value="P-loop containing nucleoside triphosphate hydrolases"/>
    <property type="match status" value="1"/>
</dbReference>
<dbReference type="CDD" id="cd03293">
    <property type="entry name" value="ABC_NrtD_SsuB_transporters"/>
    <property type="match status" value="1"/>
</dbReference>
<evidence type="ECO:0000256" key="1">
    <source>
        <dbReference type="ARBA" id="ARBA00005417"/>
    </source>
</evidence>
<evidence type="ECO:0000256" key="2">
    <source>
        <dbReference type="ARBA" id="ARBA00022448"/>
    </source>
</evidence>
<name>A0A291M3F4_9RHOB</name>
<dbReference type="GO" id="GO:0016887">
    <property type="term" value="F:ATP hydrolysis activity"/>
    <property type="evidence" value="ECO:0007669"/>
    <property type="project" value="InterPro"/>
</dbReference>
<dbReference type="PANTHER" id="PTHR42788:SF20">
    <property type="entry name" value="ABC TRANSPORTER ATP-BINDING PROTEIN"/>
    <property type="match status" value="1"/>
</dbReference>
<keyword evidence="3" id="KW-0547">Nucleotide-binding</keyword>
<dbReference type="PANTHER" id="PTHR42788">
    <property type="entry name" value="TAURINE IMPORT ATP-BINDING PROTEIN-RELATED"/>
    <property type="match status" value="1"/>
</dbReference>
<reference evidence="6 7" key="1">
    <citation type="submission" date="2017-05" db="EMBL/GenBank/DDBJ databases">
        <title>Comparative genomic and metabolic analysis of manganese-oxidizing mechanisms in Celeribater manganoxidans DY25T: its adaption to the environment of polymetallic nodule.</title>
        <authorList>
            <person name="Wang X."/>
        </authorList>
    </citation>
    <scope>NUCLEOTIDE SEQUENCE [LARGE SCALE GENOMIC DNA]</scope>
    <source>
        <strain evidence="6 7">DY25</strain>
        <plasmid evidence="7">pdy25-a</plasmid>
    </source>
</reference>
<dbReference type="InterPro" id="IPR003439">
    <property type="entry name" value="ABC_transporter-like_ATP-bd"/>
</dbReference>
<keyword evidence="4 6" id="KW-0067">ATP-binding</keyword>
<evidence type="ECO:0000256" key="3">
    <source>
        <dbReference type="ARBA" id="ARBA00022741"/>
    </source>
</evidence>
<dbReference type="AlphaFoldDB" id="A0A291M3F4"/>
<dbReference type="GO" id="GO:0005524">
    <property type="term" value="F:ATP binding"/>
    <property type="evidence" value="ECO:0007669"/>
    <property type="project" value="UniProtKB-KW"/>
</dbReference>
<dbReference type="RefSeq" id="WP_088664147.1">
    <property type="nucleotide sequence ID" value="NZ_CP021405.1"/>
</dbReference>
<dbReference type="KEGG" id="cmag:CBW24_15320"/>
<sequence>MELRLEGVSHHYGDVEVIRNIDLAIPEGRIVCIVGPSGCGKSTLLRFLGGLERPTVGRVSQVGEPPADSINPLTYVFQDFALLPWRTVEGNISLVLSDHGVRGARAEAIIADVLARTKLSDFRKALPKQLSGGMKQRVAIARALAVNPAVLLMDEPLSALDSQTRELLMDDLVGLWTRAPFTAVYVTHNLAEAVRLGHRIVVLSRRPGEICEIVEIDTPLNERRSADPALERTQNHLWALMRAEAEAADMELVND</sequence>
<dbReference type="Proteomes" id="UP000219050">
    <property type="component" value="Plasmid pDY25-A"/>
</dbReference>
<comment type="similarity">
    <text evidence="1">Belongs to the ABC transporter superfamily.</text>
</comment>
<geneLocation type="plasmid" evidence="7">
    <name>pdy25-a</name>
</geneLocation>
<dbReference type="OrthoDB" id="9802264at2"/>
<evidence type="ECO:0000259" key="5">
    <source>
        <dbReference type="PROSITE" id="PS50893"/>
    </source>
</evidence>
<dbReference type="PROSITE" id="PS50893">
    <property type="entry name" value="ABC_TRANSPORTER_2"/>
    <property type="match status" value="1"/>
</dbReference>
<dbReference type="PROSITE" id="PS00211">
    <property type="entry name" value="ABC_TRANSPORTER_1"/>
    <property type="match status" value="1"/>
</dbReference>
<organism evidence="6 7">
    <name type="scientific">Pacificitalea manganoxidans</name>
    <dbReference type="NCBI Taxonomy" id="1411902"/>
    <lineage>
        <taxon>Bacteria</taxon>
        <taxon>Pseudomonadati</taxon>
        <taxon>Pseudomonadota</taxon>
        <taxon>Alphaproteobacteria</taxon>
        <taxon>Rhodobacterales</taxon>
        <taxon>Paracoccaceae</taxon>
        <taxon>Pacificitalea</taxon>
    </lineage>
</organism>
<protein>
    <submittedName>
        <fullName evidence="6">Nitrate ABC transporter ATP-binding protein</fullName>
    </submittedName>
</protein>
<evidence type="ECO:0000313" key="6">
    <source>
        <dbReference type="EMBL" id="ATI43523.1"/>
    </source>
</evidence>
<evidence type="ECO:0000313" key="7">
    <source>
        <dbReference type="Proteomes" id="UP000219050"/>
    </source>
</evidence>
<dbReference type="Pfam" id="PF00005">
    <property type="entry name" value="ABC_tran"/>
    <property type="match status" value="1"/>
</dbReference>
<dbReference type="Gene3D" id="3.40.50.300">
    <property type="entry name" value="P-loop containing nucleotide triphosphate hydrolases"/>
    <property type="match status" value="1"/>
</dbReference>
<evidence type="ECO:0000256" key="4">
    <source>
        <dbReference type="ARBA" id="ARBA00022840"/>
    </source>
</evidence>
<keyword evidence="2" id="KW-0813">Transport</keyword>
<dbReference type="InterPro" id="IPR027417">
    <property type="entry name" value="P-loop_NTPase"/>
</dbReference>
<dbReference type="InterPro" id="IPR003593">
    <property type="entry name" value="AAA+_ATPase"/>
</dbReference>
<dbReference type="InterPro" id="IPR017871">
    <property type="entry name" value="ABC_transporter-like_CS"/>
</dbReference>
<gene>
    <name evidence="6" type="ORF">CBW24_15320</name>
</gene>
<feature type="domain" description="ABC transporter" evidence="5">
    <location>
        <begin position="3"/>
        <end position="232"/>
    </location>
</feature>
<dbReference type="EMBL" id="CP021405">
    <property type="protein sequence ID" value="ATI43523.1"/>
    <property type="molecule type" value="Genomic_DNA"/>
</dbReference>
<dbReference type="InterPro" id="IPR050166">
    <property type="entry name" value="ABC_transporter_ATP-bind"/>
</dbReference>
<accession>A0A291M3F4</accession>
<proteinExistence type="inferred from homology"/>
<dbReference type="SMART" id="SM00382">
    <property type="entry name" value="AAA"/>
    <property type="match status" value="1"/>
</dbReference>
<keyword evidence="6" id="KW-0614">Plasmid</keyword>
<keyword evidence="7" id="KW-1185">Reference proteome</keyword>